<organism evidence="2 3">
    <name type="scientific">Coniochaeta hoffmannii</name>
    <dbReference type="NCBI Taxonomy" id="91930"/>
    <lineage>
        <taxon>Eukaryota</taxon>
        <taxon>Fungi</taxon>
        <taxon>Dikarya</taxon>
        <taxon>Ascomycota</taxon>
        <taxon>Pezizomycotina</taxon>
        <taxon>Sordariomycetes</taxon>
        <taxon>Sordariomycetidae</taxon>
        <taxon>Coniochaetales</taxon>
        <taxon>Coniochaetaceae</taxon>
        <taxon>Coniochaeta</taxon>
    </lineage>
</organism>
<evidence type="ECO:0000313" key="3">
    <source>
        <dbReference type="Proteomes" id="UP001174691"/>
    </source>
</evidence>
<dbReference type="GO" id="GO:0032259">
    <property type="term" value="P:methylation"/>
    <property type="evidence" value="ECO:0007669"/>
    <property type="project" value="InterPro"/>
</dbReference>
<dbReference type="Gene3D" id="3.40.50.150">
    <property type="entry name" value="Vaccinia Virus protein VP39"/>
    <property type="match status" value="1"/>
</dbReference>
<dbReference type="Pfam" id="PF01728">
    <property type="entry name" value="FtsJ"/>
    <property type="match status" value="1"/>
</dbReference>
<keyword evidence="3" id="KW-1185">Reference proteome</keyword>
<accession>A0AA38R7D2</accession>
<evidence type="ECO:0000259" key="1">
    <source>
        <dbReference type="Pfam" id="PF01728"/>
    </source>
</evidence>
<dbReference type="InterPro" id="IPR029063">
    <property type="entry name" value="SAM-dependent_MTases_sf"/>
</dbReference>
<dbReference type="EMBL" id="JANBVN010000160">
    <property type="protein sequence ID" value="KAJ9137382.1"/>
    <property type="molecule type" value="Genomic_DNA"/>
</dbReference>
<comment type="caution">
    <text evidence="2">The sequence shown here is derived from an EMBL/GenBank/DDBJ whole genome shotgun (WGS) entry which is preliminary data.</text>
</comment>
<dbReference type="Proteomes" id="UP001174691">
    <property type="component" value="Unassembled WGS sequence"/>
</dbReference>
<name>A0AA38R7D2_9PEZI</name>
<dbReference type="SUPFAM" id="SSF53335">
    <property type="entry name" value="S-adenosyl-L-methionine-dependent methyltransferases"/>
    <property type="match status" value="1"/>
</dbReference>
<dbReference type="InterPro" id="IPR002877">
    <property type="entry name" value="RNA_MeTrfase_FtsJ_dom"/>
</dbReference>
<proteinExistence type="predicted"/>
<feature type="domain" description="Ribosomal RNA methyltransferase FtsJ" evidence="1">
    <location>
        <begin position="84"/>
        <end position="253"/>
    </location>
</feature>
<reference evidence="2" key="1">
    <citation type="submission" date="2022-07" db="EMBL/GenBank/DDBJ databases">
        <title>Fungi with potential for degradation of polypropylene.</title>
        <authorList>
            <person name="Gostincar C."/>
        </authorList>
    </citation>
    <scope>NUCLEOTIDE SEQUENCE</scope>
    <source>
        <strain evidence="2">EXF-13287</strain>
    </source>
</reference>
<dbReference type="AlphaFoldDB" id="A0AA38R7D2"/>
<sequence length="366" mass="41335">MASQVSASRASPDADPSETLRRYFWDNDTGNYQQRCGRAKMERYDLPTSARHYNMSRDAAFDLRGHDKAEVLTVVPPVAGGTAMILDLCMAPGGFALTTLANNCDNAKYMGVTLPRDQGGQKHWIGSRHYCKVDIQYIDINTLVAVTGLTQAGIPMDHPDAPRFRFDQPFLTRKFGLVFCDGQVPRFQEERGIYREVTTVIRYLTSQLVFALQRIRAGGTLLVLLPRLDNWTSAQILCTVRKFAKVRLFKSKCPKSPWARRGTFFLVAEGVDTENPEAQGAVEGFKRTWRRATFEMAEVRSEGDPSECRALTNVALSGDNVDEVLASFGPELVEMAKSLWKRQLDALRERDSRRWNGVLEGDRRLW</sequence>
<protein>
    <recommendedName>
        <fullName evidence="1">Ribosomal RNA methyltransferase FtsJ domain-containing protein</fullName>
    </recommendedName>
</protein>
<dbReference type="GO" id="GO:0008168">
    <property type="term" value="F:methyltransferase activity"/>
    <property type="evidence" value="ECO:0007669"/>
    <property type="project" value="InterPro"/>
</dbReference>
<evidence type="ECO:0000313" key="2">
    <source>
        <dbReference type="EMBL" id="KAJ9137382.1"/>
    </source>
</evidence>
<gene>
    <name evidence="2" type="ORF">NKR19_g8211</name>
</gene>